<gene>
    <name evidence="1" type="ORF">SVIM_LOCUS440462</name>
</gene>
<dbReference type="EMBL" id="CAADRP010002040">
    <property type="protein sequence ID" value="VFU59742.1"/>
    <property type="molecule type" value="Genomic_DNA"/>
</dbReference>
<proteinExistence type="predicted"/>
<name>A0A6N2MZ56_SALVM</name>
<organism evidence="1">
    <name type="scientific">Salix viminalis</name>
    <name type="common">Common osier</name>
    <name type="synonym">Basket willow</name>
    <dbReference type="NCBI Taxonomy" id="40686"/>
    <lineage>
        <taxon>Eukaryota</taxon>
        <taxon>Viridiplantae</taxon>
        <taxon>Streptophyta</taxon>
        <taxon>Embryophyta</taxon>
        <taxon>Tracheophyta</taxon>
        <taxon>Spermatophyta</taxon>
        <taxon>Magnoliopsida</taxon>
        <taxon>eudicotyledons</taxon>
        <taxon>Gunneridae</taxon>
        <taxon>Pentapetalae</taxon>
        <taxon>rosids</taxon>
        <taxon>fabids</taxon>
        <taxon>Malpighiales</taxon>
        <taxon>Salicaceae</taxon>
        <taxon>Saliceae</taxon>
        <taxon>Salix</taxon>
    </lineage>
</organism>
<reference evidence="1" key="1">
    <citation type="submission" date="2019-03" db="EMBL/GenBank/DDBJ databases">
        <authorList>
            <person name="Mank J."/>
            <person name="Almeida P."/>
        </authorList>
    </citation>
    <scope>NUCLEOTIDE SEQUENCE</scope>
    <source>
        <strain evidence="1">78183</strain>
    </source>
</reference>
<sequence>MRNFHARMKEMIFFSKRFSTPLCYSILIQRTSLENTPVFFLQNHNKRGRRWRCGSLHTGAATSVLTLSRREKSASALGVIKSFVASITLKSIPEGPHRQFRLTIERQYGSTFGKFKCGR</sequence>
<evidence type="ECO:0000313" key="1">
    <source>
        <dbReference type="EMBL" id="VFU59742.1"/>
    </source>
</evidence>
<protein>
    <submittedName>
        <fullName evidence="1">Uncharacterized protein</fullName>
    </submittedName>
</protein>
<accession>A0A6N2MZ56</accession>
<dbReference type="AlphaFoldDB" id="A0A6N2MZ56"/>